<keyword evidence="1" id="KW-1133">Transmembrane helix</keyword>
<evidence type="ECO:0000313" key="3">
    <source>
        <dbReference type="Proteomes" id="UP000036520"/>
    </source>
</evidence>
<sequence length="63" mass="7566">MKKDILSSMENIEIYPIISLLIFVIFFIGMFWWVLQVDRSYVDHMKEMPLNDEPQNDKSNENV</sequence>
<proteinExistence type="predicted"/>
<keyword evidence="1" id="KW-0812">Transmembrane</keyword>
<dbReference type="Proteomes" id="UP000036520">
    <property type="component" value="Chromosome"/>
</dbReference>
<dbReference type="RefSeq" id="WP_048644102.1">
    <property type="nucleotide sequence ID" value="NZ_CAXBGM010000122.1"/>
</dbReference>
<protein>
    <recommendedName>
        <fullName evidence="4">CcoQ/FixQ family Cbb3-type cytochrome c oxidase assembly chaperone</fullName>
    </recommendedName>
</protein>
<evidence type="ECO:0000256" key="1">
    <source>
        <dbReference type="SAM" id="Phobius"/>
    </source>
</evidence>
<organism evidence="2 3">
    <name type="scientific">Cyclobacterium amurskyense</name>
    <dbReference type="NCBI Taxonomy" id="320787"/>
    <lineage>
        <taxon>Bacteria</taxon>
        <taxon>Pseudomonadati</taxon>
        <taxon>Bacteroidota</taxon>
        <taxon>Cytophagia</taxon>
        <taxon>Cytophagales</taxon>
        <taxon>Cyclobacteriaceae</taxon>
        <taxon>Cyclobacterium</taxon>
    </lineage>
</organism>
<gene>
    <name evidence="2" type="ORF">CA2015_4751</name>
</gene>
<evidence type="ECO:0008006" key="4">
    <source>
        <dbReference type="Google" id="ProtNLM"/>
    </source>
</evidence>
<keyword evidence="1" id="KW-0472">Membrane</keyword>
<keyword evidence="3" id="KW-1185">Reference proteome</keyword>
<reference evidence="2 3" key="1">
    <citation type="submission" date="2015-07" db="EMBL/GenBank/DDBJ databases">
        <authorList>
            <person name="Kim K.M."/>
        </authorList>
    </citation>
    <scope>NUCLEOTIDE SEQUENCE [LARGE SCALE GENOMIC DNA]</scope>
    <source>
        <strain evidence="2 3">KCTC 12363</strain>
    </source>
</reference>
<dbReference type="OrthoDB" id="982086at2"/>
<feature type="transmembrane region" description="Helical" evidence="1">
    <location>
        <begin position="12"/>
        <end position="35"/>
    </location>
</feature>
<dbReference type="AlphaFoldDB" id="A0A0H4PHS9"/>
<dbReference type="STRING" id="320787.CA2015_4751"/>
<dbReference type="KEGG" id="camu:CA2015_4751"/>
<name>A0A0H4PHS9_9BACT</name>
<accession>A0A0H4PHS9</accession>
<evidence type="ECO:0000313" key="2">
    <source>
        <dbReference type="EMBL" id="AKP54076.1"/>
    </source>
</evidence>
<dbReference type="EMBL" id="CP012040">
    <property type="protein sequence ID" value="AKP54076.1"/>
    <property type="molecule type" value="Genomic_DNA"/>
</dbReference>